<evidence type="ECO:0000313" key="1">
    <source>
        <dbReference type="EMBL" id="KAA8895228.1"/>
    </source>
</evidence>
<dbReference type="Pfam" id="PF12520">
    <property type="entry name" value="DUF3723"/>
    <property type="match status" value="1"/>
</dbReference>
<reference evidence="1 2" key="1">
    <citation type="submission" date="2019-09" db="EMBL/GenBank/DDBJ databases">
        <title>Draft genome of the ectomycorrhizal ascomycete Sphaerosporella brunnea.</title>
        <authorList>
            <consortium name="DOE Joint Genome Institute"/>
            <person name="Benucci G.M."/>
            <person name="Marozzi G."/>
            <person name="Antonielli L."/>
            <person name="Sanchez S."/>
            <person name="Marco P."/>
            <person name="Wang X."/>
            <person name="Falini L.B."/>
            <person name="Barry K."/>
            <person name="Haridas S."/>
            <person name="Lipzen A."/>
            <person name="Labutti K."/>
            <person name="Grigoriev I.V."/>
            <person name="Murat C."/>
            <person name="Martin F."/>
            <person name="Albertini E."/>
            <person name="Donnini D."/>
            <person name="Bonito G."/>
        </authorList>
    </citation>
    <scope>NUCLEOTIDE SEQUENCE [LARGE SCALE GENOMIC DNA]</scope>
    <source>
        <strain evidence="1 2">Sb_GMNB300</strain>
    </source>
</reference>
<proteinExistence type="predicted"/>
<keyword evidence="2" id="KW-1185">Reference proteome</keyword>
<gene>
    <name evidence="1" type="ORF">FN846DRAFT_348382</name>
</gene>
<name>A0A5J5EKJ2_9PEZI</name>
<evidence type="ECO:0000313" key="2">
    <source>
        <dbReference type="Proteomes" id="UP000326924"/>
    </source>
</evidence>
<protein>
    <submittedName>
        <fullName evidence="1">Uncharacterized protein</fullName>
    </submittedName>
</protein>
<dbReference type="InterPro" id="IPR022198">
    <property type="entry name" value="DUF3723"/>
</dbReference>
<organism evidence="1 2">
    <name type="scientific">Sphaerosporella brunnea</name>
    <dbReference type="NCBI Taxonomy" id="1250544"/>
    <lineage>
        <taxon>Eukaryota</taxon>
        <taxon>Fungi</taxon>
        <taxon>Dikarya</taxon>
        <taxon>Ascomycota</taxon>
        <taxon>Pezizomycotina</taxon>
        <taxon>Pezizomycetes</taxon>
        <taxon>Pezizales</taxon>
        <taxon>Pyronemataceae</taxon>
        <taxon>Sphaerosporella</taxon>
    </lineage>
</organism>
<sequence length="217" mass="25546">MTDGDIYLDTAIPGLVDHLQHGYRNEENISDGEIFRNIRISHKESEIVNERFWWSRLSKTKKRDLQQLLKNPMYRAAFDSLVCIPSLCPGLKLGALHWFLTLKCDEEILRYLEWIRMAWFELLENDHHFLTTVDCSTVQALELRAPGLSKIDRREVCKLFEMQNNAEWKLSPGCSVESRARFRQNVLKAKDRIPSLNTFFDDLKYLEPLADAHWVMF</sequence>
<dbReference type="AlphaFoldDB" id="A0A5J5EKJ2"/>
<accession>A0A5J5EKJ2</accession>
<dbReference type="Proteomes" id="UP000326924">
    <property type="component" value="Unassembled WGS sequence"/>
</dbReference>
<dbReference type="EMBL" id="VXIS01000281">
    <property type="protein sequence ID" value="KAA8895228.1"/>
    <property type="molecule type" value="Genomic_DNA"/>
</dbReference>
<comment type="caution">
    <text evidence="1">The sequence shown here is derived from an EMBL/GenBank/DDBJ whole genome shotgun (WGS) entry which is preliminary data.</text>
</comment>
<dbReference type="InParanoid" id="A0A5J5EKJ2"/>
<dbReference type="OrthoDB" id="4227485at2759"/>